<comment type="caution">
    <text evidence="9">The sequence shown here is derived from an EMBL/GenBank/DDBJ whole genome shotgun (WGS) entry which is preliminary data.</text>
</comment>
<dbReference type="PANTHER" id="PTHR30272:SF1">
    <property type="entry name" value="3-HYDROXYACYL-[ACYL-CARRIER-PROTEIN] DEHYDRATASE"/>
    <property type="match status" value="1"/>
</dbReference>
<dbReference type="eggNOG" id="COG0764">
    <property type="taxonomic scope" value="Bacteria"/>
</dbReference>
<dbReference type="EC" id="4.2.1.59" evidence="2"/>
<organism evidence="9 10">
    <name type="scientific">Candidatus Scalindua brodae</name>
    <dbReference type="NCBI Taxonomy" id="237368"/>
    <lineage>
        <taxon>Bacteria</taxon>
        <taxon>Pseudomonadati</taxon>
        <taxon>Planctomycetota</taxon>
        <taxon>Candidatus Brocadiia</taxon>
        <taxon>Candidatus Brocadiales</taxon>
        <taxon>Candidatus Scalinduaceae</taxon>
        <taxon>Candidatus Scalindua</taxon>
    </lineage>
</organism>
<gene>
    <name evidence="9" type="ORF">SCABRO_02230</name>
</gene>
<dbReference type="SMR" id="A0A0B0EHL2"/>
<dbReference type="EMBL" id="JRYO01000154">
    <property type="protein sequence ID" value="KHE92059.1"/>
    <property type="molecule type" value="Genomic_DNA"/>
</dbReference>
<reference evidence="11 12" key="2">
    <citation type="journal article" date="2023" name="J. Biol. Chem.">
        <title>Structures of an unusual 3-hydroxyacyl dehydratase (FabZ) from a ladderane-producing organism with an unexpected substrate preference.</title>
        <authorList>
            <person name="Dietl A."/>
            <person name="Wellach K."/>
            <person name="Mahadevan P."/>
            <person name="Mertes N."/>
            <person name="Winter S.L."/>
            <person name="Kutsch T."/>
            <person name="Walz C."/>
            <person name="Schlichting I."/>
            <person name="Fabritz S."/>
            <person name="Barends T.R.M."/>
        </authorList>
    </citation>
    <scope>X-RAY CRYSTALLOGRAPHY (1.75 ANGSTROMS) OF 3-142</scope>
</reference>
<evidence type="ECO:0000256" key="6">
    <source>
        <dbReference type="ARBA" id="ARBA00023098"/>
    </source>
</evidence>
<dbReference type="GO" id="GO:0016020">
    <property type="term" value="C:membrane"/>
    <property type="evidence" value="ECO:0007669"/>
    <property type="project" value="GOC"/>
</dbReference>
<protein>
    <recommendedName>
        <fullName evidence="2">3-hydroxyacyl-[acyl-carrier-protein] dehydratase</fullName>
        <ecNumber evidence="2">4.2.1.59</ecNumber>
    </recommendedName>
</protein>
<dbReference type="InterPro" id="IPR029069">
    <property type="entry name" value="HotDog_dom_sf"/>
</dbReference>
<dbReference type="SUPFAM" id="SSF54637">
    <property type="entry name" value="Thioesterase/thiol ester dehydrase-isomerase"/>
    <property type="match status" value="1"/>
</dbReference>
<evidence type="ECO:0007829" key="11">
    <source>
        <dbReference type="PDB" id="7QV0"/>
    </source>
</evidence>
<dbReference type="PATRIC" id="fig|237368.3.peg.2407"/>
<dbReference type="PDB" id="8AYI">
    <property type="method" value="X-ray"/>
    <property type="resolution" value="2.20 A"/>
    <property type="chains" value="A=3-142"/>
</dbReference>
<dbReference type="GO" id="GO:0005737">
    <property type="term" value="C:cytoplasm"/>
    <property type="evidence" value="ECO:0007669"/>
    <property type="project" value="UniProtKB-SubCell"/>
</dbReference>
<evidence type="ECO:0000313" key="10">
    <source>
        <dbReference type="Proteomes" id="UP000030652"/>
    </source>
</evidence>
<reference evidence="9 10" key="1">
    <citation type="submission" date="2014-10" db="EMBL/GenBank/DDBJ databases">
        <title>Draft genome of anammox bacterium scalindua brodae, obtained using differential coverage binning of sequence data from two enrichment reactors.</title>
        <authorList>
            <person name="Speth D.R."/>
            <person name="Russ L."/>
            <person name="Kartal B."/>
            <person name="Op den Camp H.J."/>
            <person name="Dutilh B.E."/>
            <person name="Jetten M.S."/>
        </authorList>
    </citation>
    <scope>NUCLEOTIDE SEQUENCE [LARGE SCALE GENOMIC DNA]</scope>
    <source>
        <strain evidence="9">RU1</strain>
    </source>
</reference>
<dbReference type="GO" id="GO:0019171">
    <property type="term" value="F:(3R)-hydroxyacyl-[acyl-carrier-protein] dehydratase activity"/>
    <property type="evidence" value="ECO:0007669"/>
    <property type="project" value="UniProtKB-EC"/>
</dbReference>
<dbReference type="CDD" id="cd01288">
    <property type="entry name" value="FabZ"/>
    <property type="match status" value="1"/>
</dbReference>
<keyword evidence="5" id="KW-0441">Lipid A biosynthesis</keyword>
<keyword evidence="6" id="KW-0443">Lipid metabolism</keyword>
<evidence type="ECO:0007829" key="12">
    <source>
        <dbReference type="PDB" id="8AYB"/>
    </source>
</evidence>
<keyword evidence="4" id="KW-0444">Lipid biosynthesis</keyword>
<evidence type="ECO:0000256" key="2">
    <source>
        <dbReference type="ARBA" id="ARBA00013167"/>
    </source>
</evidence>
<dbReference type="NCBIfam" id="NF000582">
    <property type="entry name" value="PRK00006.1"/>
    <property type="match status" value="1"/>
</dbReference>
<accession>A0A0B0EHL2</accession>
<evidence type="ECO:0000313" key="9">
    <source>
        <dbReference type="EMBL" id="KHE92059.1"/>
    </source>
</evidence>
<dbReference type="PANTHER" id="PTHR30272">
    <property type="entry name" value="3-HYDROXYACYL-[ACYL-CARRIER-PROTEIN] DEHYDRATASE"/>
    <property type="match status" value="1"/>
</dbReference>
<dbReference type="GO" id="GO:0009245">
    <property type="term" value="P:lipid A biosynthetic process"/>
    <property type="evidence" value="ECO:0007669"/>
    <property type="project" value="UniProtKB-KW"/>
</dbReference>
<keyword evidence="7" id="KW-0456">Lyase</keyword>
<dbReference type="PDB" id="7QV0">
    <property type="method" value="X-ray"/>
    <property type="resolution" value="2.49 A"/>
    <property type="chains" value="A/B/C=3-145"/>
</dbReference>
<name>A0A0B0EHL2_9BACT</name>
<evidence type="ECO:0000256" key="4">
    <source>
        <dbReference type="ARBA" id="ARBA00022516"/>
    </source>
</evidence>
<keyword evidence="11 12" id="KW-0002">3D-structure</keyword>
<evidence type="ECO:0000256" key="1">
    <source>
        <dbReference type="ARBA" id="ARBA00004496"/>
    </source>
</evidence>
<keyword evidence="3" id="KW-0963">Cytoplasm</keyword>
<comment type="subcellular location">
    <subcellularLocation>
        <location evidence="1">Cytoplasm</location>
    </subcellularLocation>
</comment>
<dbReference type="Proteomes" id="UP000030652">
    <property type="component" value="Unassembled WGS sequence"/>
</dbReference>
<dbReference type="AlphaFoldDB" id="A0A0B0EHL2"/>
<evidence type="ECO:0000256" key="3">
    <source>
        <dbReference type="ARBA" id="ARBA00022490"/>
    </source>
</evidence>
<dbReference type="Gene3D" id="3.10.129.10">
    <property type="entry name" value="Hotdog Thioesterase"/>
    <property type="match status" value="1"/>
</dbReference>
<evidence type="ECO:0000256" key="5">
    <source>
        <dbReference type="ARBA" id="ARBA00022556"/>
    </source>
</evidence>
<sequence length="149" mass="16426">MLNFEEVRELVPQKYPFLFIDKVIELQKESRIVCLKNISGNEPFFAGHFPDFAIMPGVLIVEALAQASIILFKKSFSTEQHKDKVFLLASANVRFSKPVFPGDQLILEIDIEKVISSAAIVKGVAKVGDKVVTKATLSFGVANKDSLTG</sequence>
<dbReference type="FunFam" id="3.10.129.10:FF:000001">
    <property type="entry name" value="3-hydroxyacyl-[acyl-carrier-protein] dehydratase FabZ"/>
    <property type="match status" value="1"/>
</dbReference>
<dbReference type="Pfam" id="PF07977">
    <property type="entry name" value="FabA"/>
    <property type="match status" value="1"/>
</dbReference>
<comment type="function">
    <text evidence="8">Involved in unsaturated fatty acids biosynthesis. Catalyzes the dehydration of short chain beta-hydroxyacyl-ACPs and long chain saturated and unsaturated beta-hydroxyacyl-ACPs.</text>
</comment>
<evidence type="ECO:0000256" key="8">
    <source>
        <dbReference type="ARBA" id="ARBA00025049"/>
    </source>
</evidence>
<dbReference type="PDB" id="8AYC">
    <property type="method" value="X-ray"/>
    <property type="resolution" value="1.75 A"/>
    <property type="chains" value="A=3-142"/>
</dbReference>
<dbReference type="InterPro" id="IPR013114">
    <property type="entry name" value="FabA_FabZ"/>
</dbReference>
<evidence type="ECO:0000256" key="7">
    <source>
        <dbReference type="ARBA" id="ARBA00023239"/>
    </source>
</evidence>
<dbReference type="PDB" id="8AYB">
    <property type="method" value="X-ray"/>
    <property type="resolution" value="1.80 A"/>
    <property type="chains" value="A=3-142"/>
</dbReference>
<proteinExistence type="evidence at protein level"/>